<reference evidence="2 3" key="1">
    <citation type="submission" date="2009-04" db="EMBL/GenBank/DDBJ databases">
        <authorList>
            <person name="Reysenbach A.-L."/>
            <person name="Heidelberg J.F."/>
            <person name="Nelson W.C."/>
        </authorList>
    </citation>
    <scope>NUCLEOTIDE SEQUENCE [LARGE SCALE GENOMIC DNA]</scope>
    <source>
        <strain evidence="2 3">SS-5</strain>
    </source>
</reference>
<gene>
    <name evidence="2" type="ORF">SULYE_1655</name>
</gene>
<accession>C4FM51</accession>
<feature type="repeat" description="TPR" evidence="1">
    <location>
        <begin position="297"/>
        <end position="330"/>
    </location>
</feature>
<dbReference type="InterPro" id="IPR019734">
    <property type="entry name" value="TPR_rpt"/>
</dbReference>
<dbReference type="SUPFAM" id="SSF48452">
    <property type="entry name" value="TPR-like"/>
    <property type="match status" value="1"/>
</dbReference>
<dbReference type="PROSITE" id="PS50005">
    <property type="entry name" value="TPR"/>
    <property type="match status" value="1"/>
</dbReference>
<dbReference type="Gene3D" id="1.25.40.10">
    <property type="entry name" value="Tetratricopeptide repeat domain"/>
    <property type="match status" value="1"/>
</dbReference>
<dbReference type="Pfam" id="PF13181">
    <property type="entry name" value="TPR_8"/>
    <property type="match status" value="2"/>
</dbReference>
<keyword evidence="1" id="KW-0802">TPR repeat</keyword>
<dbReference type="SMART" id="SM00028">
    <property type="entry name" value="TPR"/>
    <property type="match status" value="2"/>
</dbReference>
<sequence length="393" mass="46592">MVHENPVIEGIGVIYKNTDINGQVKGYSSTVHIHRKKPELVWEGKIHERVVNKNTGTITIPPFSVYVLHHGYADLKTQLCKAKRNLKLIFGELRGLKSNQKEYYLNIFYVLQSYLILSADKNGKKYLRKSLRYINKFLENKDIIENDSTFKIHFYAYASQIYKRLNQTDKAIELIDEGLKLKEFYPDFHYLKYEIYKERKEMEKAIEEGIKFLQSVDRYGNKVITDYVFMKDNVLNELVNMINLEEIKEEIIQKIKEIYKKHRGLYINRLLFYLIKDKSRKEAEKIILKSAILYNSDQAYADIGLLALENNELEKAKEYFIKALDINPFNTQANKYLYEISIKENNLNKAFEYLKNYVLYSKDTKYLTNLIEVSDKLGFSEFSKKLKERLKNF</sequence>
<dbReference type="AlphaFoldDB" id="C4FM51"/>
<protein>
    <submittedName>
        <fullName evidence="2">Tetratricopeptide repeat domain protein</fullName>
    </submittedName>
</protein>
<evidence type="ECO:0000313" key="3">
    <source>
        <dbReference type="Proteomes" id="UP000005540"/>
    </source>
</evidence>
<dbReference type="InterPro" id="IPR011990">
    <property type="entry name" value="TPR-like_helical_dom_sf"/>
</dbReference>
<dbReference type="Proteomes" id="UP000005540">
    <property type="component" value="Unassembled WGS sequence"/>
</dbReference>
<evidence type="ECO:0000313" key="2">
    <source>
        <dbReference type="EMBL" id="EEP59846.1"/>
    </source>
</evidence>
<organism evidence="2 3">
    <name type="scientific">Sulfurihydrogenibium yellowstonense SS-5</name>
    <dbReference type="NCBI Taxonomy" id="432331"/>
    <lineage>
        <taxon>Bacteria</taxon>
        <taxon>Pseudomonadati</taxon>
        <taxon>Aquificota</taxon>
        <taxon>Aquificia</taxon>
        <taxon>Aquificales</taxon>
        <taxon>Hydrogenothermaceae</taxon>
        <taxon>Sulfurihydrogenibium</taxon>
    </lineage>
</organism>
<keyword evidence="3" id="KW-1185">Reference proteome</keyword>
<comment type="caution">
    <text evidence="2">The sequence shown here is derived from an EMBL/GenBank/DDBJ whole genome shotgun (WGS) entry which is preliminary data.</text>
</comment>
<evidence type="ECO:0000256" key="1">
    <source>
        <dbReference type="PROSITE-ProRule" id="PRU00339"/>
    </source>
</evidence>
<dbReference type="Gene3D" id="1.25.40.1040">
    <property type="match status" value="1"/>
</dbReference>
<dbReference type="SUPFAM" id="SSF81901">
    <property type="entry name" value="HCP-like"/>
    <property type="match status" value="1"/>
</dbReference>
<name>C4FM51_9AQUI</name>
<proteinExistence type="predicted"/>
<dbReference type="EMBL" id="ABZS01000208">
    <property type="protein sequence ID" value="EEP59846.1"/>
    <property type="molecule type" value="Genomic_DNA"/>
</dbReference>